<sequence length="156" mass="17260">MVAVDQSTAAVLLSQPAASEVGTIQQYLSSLRRSLVAEGISDDLYDALDKALGEDPDAAPGAPRRVWAVLRRRSGRAPSLTVDEATRICDRFRRATTQLVQVVPYRVSWTPTEKLHLLRVLRGQQPDLGNPVEYLPYLRRYALAILDVLDAMGDDT</sequence>
<keyword evidence="2" id="KW-1185">Reference proteome</keyword>
<dbReference type="RefSeq" id="WP_189989702.1">
    <property type="nucleotide sequence ID" value="NZ_BNCB01000001.1"/>
</dbReference>
<evidence type="ECO:0000313" key="1">
    <source>
        <dbReference type="EMBL" id="GHI53873.1"/>
    </source>
</evidence>
<dbReference type="Proteomes" id="UP000646738">
    <property type="component" value="Unassembled WGS sequence"/>
</dbReference>
<protein>
    <submittedName>
        <fullName evidence="1">Uncharacterized protein</fullName>
    </submittedName>
</protein>
<accession>A0ABQ3RDE0</accession>
<dbReference type="EMBL" id="BNEA01000015">
    <property type="protein sequence ID" value="GHI53873.1"/>
    <property type="molecule type" value="Genomic_DNA"/>
</dbReference>
<comment type="caution">
    <text evidence="1">The sequence shown here is derived from an EMBL/GenBank/DDBJ whole genome shotgun (WGS) entry which is preliminary data.</text>
</comment>
<proteinExistence type="predicted"/>
<organism evidence="1 2">
    <name type="scientific">Streptomyces rubradiris</name>
    <name type="common">Streptomyces achromogenes subsp. rubradiris</name>
    <dbReference type="NCBI Taxonomy" id="285531"/>
    <lineage>
        <taxon>Bacteria</taxon>
        <taxon>Bacillati</taxon>
        <taxon>Actinomycetota</taxon>
        <taxon>Actinomycetes</taxon>
        <taxon>Kitasatosporales</taxon>
        <taxon>Streptomycetaceae</taxon>
        <taxon>Streptomyces</taxon>
    </lineage>
</organism>
<name>A0ABQ3RDE0_STRRR</name>
<reference evidence="2" key="1">
    <citation type="submission" date="2023-07" db="EMBL/GenBank/DDBJ databases">
        <title>Whole genome shotgun sequence of Streptomyces achromogenes subsp. rubradiris NBRC 14000.</title>
        <authorList>
            <person name="Komaki H."/>
            <person name="Tamura T."/>
        </authorList>
    </citation>
    <scope>NUCLEOTIDE SEQUENCE [LARGE SCALE GENOMIC DNA]</scope>
    <source>
        <strain evidence="2">NBRC 14000</strain>
    </source>
</reference>
<gene>
    <name evidence="1" type="ORF">Srubr_37190</name>
</gene>
<evidence type="ECO:0000313" key="2">
    <source>
        <dbReference type="Proteomes" id="UP000646738"/>
    </source>
</evidence>